<dbReference type="EC" id="6.3.5.7" evidence="7"/>
<name>A0A6A7G6N5_9CRUS</name>
<dbReference type="Pfam" id="PF01425">
    <property type="entry name" value="Amidase"/>
    <property type="match status" value="1"/>
</dbReference>
<evidence type="ECO:0000256" key="5">
    <source>
        <dbReference type="ARBA" id="ARBA00022917"/>
    </source>
</evidence>
<dbReference type="GO" id="GO:0016740">
    <property type="term" value="F:transferase activity"/>
    <property type="evidence" value="ECO:0007669"/>
    <property type="project" value="UniProtKB-KW"/>
</dbReference>
<comment type="function">
    <text evidence="7">Allows the formation of correctly charged Gln-tRNA(Gln) through the transamidation of misacylated Glu-tRNA(Gln) in the mitochondria. The reaction takes place in the presence of glutamine and ATP through an activated gamma-phospho-Glu-tRNA(Gln).</text>
</comment>
<dbReference type="InterPro" id="IPR000120">
    <property type="entry name" value="Amidase"/>
</dbReference>
<feature type="region of interest" description="Disordered" evidence="8">
    <location>
        <begin position="512"/>
        <end position="534"/>
    </location>
</feature>
<keyword evidence="10" id="KW-0808">Transferase</keyword>
<evidence type="ECO:0000259" key="9">
    <source>
        <dbReference type="Pfam" id="PF01425"/>
    </source>
</evidence>
<comment type="subunit">
    <text evidence="7">Subunit of the heterotrimeric GatCAB amidotransferase (AdT) complex, composed of A, B and C subunits.</text>
</comment>
<dbReference type="InterPro" id="IPR036928">
    <property type="entry name" value="AS_sf"/>
</dbReference>
<keyword evidence="5 7" id="KW-0648">Protein biosynthesis</keyword>
<feature type="region of interest" description="Disordered" evidence="8">
    <location>
        <begin position="260"/>
        <end position="286"/>
    </location>
</feature>
<feature type="active site" description="Acyl-ester intermediate" evidence="7">
    <location>
        <position position="201"/>
    </location>
</feature>
<dbReference type="SUPFAM" id="SSF75304">
    <property type="entry name" value="Amidase signature (AS) enzymes"/>
    <property type="match status" value="1"/>
</dbReference>
<evidence type="ECO:0000256" key="3">
    <source>
        <dbReference type="ARBA" id="ARBA00022741"/>
    </source>
</evidence>
<dbReference type="GO" id="GO:0032543">
    <property type="term" value="P:mitochondrial translation"/>
    <property type="evidence" value="ECO:0007669"/>
    <property type="project" value="UniProtKB-UniRule"/>
</dbReference>
<feature type="active site" description="Charge relay system" evidence="7">
    <location>
        <position position="177"/>
    </location>
</feature>
<dbReference type="GO" id="GO:0005524">
    <property type="term" value="F:ATP binding"/>
    <property type="evidence" value="ECO:0007669"/>
    <property type="project" value="UniProtKB-KW"/>
</dbReference>
<evidence type="ECO:0000256" key="8">
    <source>
        <dbReference type="SAM" id="MobiDB-lite"/>
    </source>
</evidence>
<dbReference type="AlphaFoldDB" id="A0A6A7G6N5"/>
<dbReference type="InterPro" id="IPR004412">
    <property type="entry name" value="GatA"/>
</dbReference>
<feature type="compositionally biased region" description="Polar residues" evidence="8">
    <location>
        <begin position="521"/>
        <end position="534"/>
    </location>
</feature>
<dbReference type="PANTHER" id="PTHR11895:SF7">
    <property type="entry name" value="GLUTAMYL-TRNA(GLN) AMIDOTRANSFERASE SUBUNIT A, MITOCHONDRIAL"/>
    <property type="match status" value="1"/>
</dbReference>
<accession>A0A6A7G6N5</accession>
<evidence type="ECO:0000256" key="4">
    <source>
        <dbReference type="ARBA" id="ARBA00022840"/>
    </source>
</evidence>
<evidence type="ECO:0000313" key="10">
    <source>
        <dbReference type="EMBL" id="LAC26094.1"/>
    </source>
</evidence>
<keyword evidence="4 7" id="KW-0067">ATP-binding</keyword>
<comment type="similarity">
    <text evidence="1 7">Belongs to the amidase family. GatA subfamily.</text>
</comment>
<feature type="active site" description="Charge relay system" evidence="7">
    <location>
        <position position="82"/>
    </location>
</feature>
<dbReference type="GO" id="GO:0005739">
    <property type="term" value="C:mitochondrion"/>
    <property type="evidence" value="ECO:0007669"/>
    <property type="project" value="UniProtKB-SubCell"/>
</dbReference>
<dbReference type="PROSITE" id="PS00571">
    <property type="entry name" value="AMIDASES"/>
    <property type="match status" value="1"/>
</dbReference>
<dbReference type="Gene3D" id="3.90.1300.10">
    <property type="entry name" value="Amidase signature (AS) domain"/>
    <property type="match status" value="1"/>
</dbReference>
<reference evidence="10" key="1">
    <citation type="submission" date="2017-11" db="EMBL/GenBank/DDBJ databases">
        <title>The sensing device of the deep-sea amphipod.</title>
        <authorList>
            <person name="Kobayashi H."/>
            <person name="Nagahama T."/>
            <person name="Arai W."/>
            <person name="Sasagawa Y."/>
            <person name="Umeda M."/>
            <person name="Hayashi T."/>
            <person name="Nikaido I."/>
            <person name="Watanabe H."/>
            <person name="Oguri K."/>
            <person name="Kitazato H."/>
            <person name="Fujioka K."/>
            <person name="Kido Y."/>
            <person name="Takami H."/>
        </authorList>
    </citation>
    <scope>NUCLEOTIDE SEQUENCE</scope>
    <source>
        <tissue evidence="10">Whole body</tissue>
    </source>
</reference>
<comment type="subcellular location">
    <subcellularLocation>
        <location evidence="7">Mitochondrion</location>
    </subcellularLocation>
</comment>
<dbReference type="HAMAP" id="MF_00120">
    <property type="entry name" value="GatA"/>
    <property type="match status" value="1"/>
</dbReference>
<dbReference type="GO" id="GO:0070681">
    <property type="term" value="P:glutaminyl-tRNAGln biosynthesis via transamidation"/>
    <property type="evidence" value="ECO:0007669"/>
    <property type="project" value="UniProtKB-UniRule"/>
</dbReference>
<evidence type="ECO:0000256" key="2">
    <source>
        <dbReference type="ARBA" id="ARBA00022598"/>
    </source>
</evidence>
<evidence type="ECO:0000256" key="7">
    <source>
        <dbReference type="HAMAP-Rule" id="MF_03150"/>
    </source>
</evidence>
<sequence length="600" mass="64099">MSISSVLSLSLTELSSALRNKTVSITQVVEQAVAQQSVMADLNALISSAPSSRLQHATQHAQHRQDSGTLLSPLDGVPIVVKDNYCTSWATTTCASKMLRHYTPTYDATLVTRLEAAGAIIIGKSNMDEFGMGSGGTFSTFGPIKNLYRSGKPYALSDPTYRCGALEEGEWVVSGGSSGGSAVAVASGQAYCGLGSDTGGSVRNPASLCGLVGLKPSYGALPRTGLISLVNSMDCPGVLAKTCEDCAMMMAVLLGRDKADSTSQGSSAIPWAREEDEDRFSSADRPGTLQDLVSGLVVGVPSEYHCAGLHPQILQAWTRLADKLHDAGAKVVPVSLPHTPYAPSCYTVLNTCEVASNFTRYTGFQYGLRKSCKHSMEAQYALSRAEGLSQVVKDRVLAGNYFLLADNKENYQQQAMKVRRLIQQDFDCVFNNGVDVLLTPTTLFPATSPSLFSVRNSSELTYLQDLCTSPANLAGLPALSVPVGFTNAAQNSTSSQRYNDGQHYELRDQYRASTEGDGSIYSRSETENGGTSVDDTTVYQQNAQCDLSQADVVGAVHGIEGLPLSLQLIGPYGTDRKLLQIGSWVQSTLNVPRTILQDPL</sequence>
<dbReference type="GO" id="GO:0030956">
    <property type="term" value="C:glutamyl-tRNA(Gln) amidotransferase complex"/>
    <property type="evidence" value="ECO:0007669"/>
    <property type="project" value="UniProtKB-UniRule"/>
</dbReference>
<proteinExistence type="evidence at transcript level"/>
<protein>
    <recommendedName>
        <fullName evidence="7">Glutamyl-tRNA(Gln) amidotransferase subunit A, mitochondrial</fullName>
        <shortName evidence="7">Glu-AdT subunit A</shortName>
        <ecNumber evidence="7">6.3.5.7</ecNumber>
    </recommendedName>
</protein>
<keyword evidence="2 7" id="KW-0436">Ligase</keyword>
<evidence type="ECO:0000256" key="1">
    <source>
        <dbReference type="ARBA" id="ARBA00008069"/>
    </source>
</evidence>
<organism evidence="10">
    <name type="scientific">Hirondellea gigas</name>
    <dbReference type="NCBI Taxonomy" id="1518452"/>
    <lineage>
        <taxon>Eukaryota</taxon>
        <taxon>Metazoa</taxon>
        <taxon>Ecdysozoa</taxon>
        <taxon>Arthropoda</taxon>
        <taxon>Crustacea</taxon>
        <taxon>Multicrustacea</taxon>
        <taxon>Malacostraca</taxon>
        <taxon>Eumalacostraca</taxon>
        <taxon>Peracarida</taxon>
        <taxon>Amphipoda</taxon>
        <taxon>Amphilochidea</taxon>
        <taxon>Lysianassida</taxon>
        <taxon>Lysianassidira</taxon>
        <taxon>Lysianassoidea</taxon>
        <taxon>Lysianassidae</taxon>
        <taxon>Hirondellea</taxon>
    </lineage>
</organism>
<dbReference type="EMBL" id="IACT01006972">
    <property type="protein sequence ID" value="LAC26094.1"/>
    <property type="molecule type" value="mRNA"/>
</dbReference>
<feature type="domain" description="Amidase" evidence="9">
    <location>
        <begin position="36"/>
        <end position="579"/>
    </location>
</feature>
<keyword evidence="3 7" id="KW-0547">Nucleotide-binding</keyword>
<dbReference type="PANTHER" id="PTHR11895">
    <property type="entry name" value="TRANSAMIDASE"/>
    <property type="match status" value="1"/>
</dbReference>
<dbReference type="InterPro" id="IPR020556">
    <property type="entry name" value="Amidase_CS"/>
</dbReference>
<dbReference type="InterPro" id="IPR023631">
    <property type="entry name" value="Amidase_dom"/>
</dbReference>
<dbReference type="GO" id="GO:0050567">
    <property type="term" value="F:glutaminyl-tRNA synthase (glutamine-hydrolyzing) activity"/>
    <property type="evidence" value="ECO:0007669"/>
    <property type="project" value="UniProtKB-UniRule"/>
</dbReference>
<keyword evidence="7" id="KW-0496">Mitochondrion</keyword>
<evidence type="ECO:0000256" key="6">
    <source>
        <dbReference type="ARBA" id="ARBA00047407"/>
    </source>
</evidence>
<comment type="catalytic activity">
    <reaction evidence="6 7">
        <text>L-glutamyl-tRNA(Gln) + L-glutamine + ATP + H2O = L-glutaminyl-tRNA(Gln) + L-glutamate + ADP + phosphate + H(+)</text>
        <dbReference type="Rhea" id="RHEA:17521"/>
        <dbReference type="Rhea" id="RHEA-COMP:9681"/>
        <dbReference type="Rhea" id="RHEA-COMP:9684"/>
        <dbReference type="ChEBI" id="CHEBI:15377"/>
        <dbReference type="ChEBI" id="CHEBI:15378"/>
        <dbReference type="ChEBI" id="CHEBI:29985"/>
        <dbReference type="ChEBI" id="CHEBI:30616"/>
        <dbReference type="ChEBI" id="CHEBI:43474"/>
        <dbReference type="ChEBI" id="CHEBI:58359"/>
        <dbReference type="ChEBI" id="CHEBI:78520"/>
        <dbReference type="ChEBI" id="CHEBI:78521"/>
        <dbReference type="ChEBI" id="CHEBI:456216"/>
        <dbReference type="EC" id="6.3.5.7"/>
    </reaction>
</comment>